<dbReference type="InterPro" id="IPR025613">
    <property type="entry name" value="YlbE"/>
</dbReference>
<evidence type="ECO:0000313" key="1">
    <source>
        <dbReference type="EMBL" id="WAA13710.1"/>
    </source>
</evidence>
<keyword evidence="2" id="KW-1185">Reference proteome</keyword>
<dbReference type="AlphaFoldDB" id="A0A9E8RYD8"/>
<dbReference type="KEGG" id="fhl:OE105_06305"/>
<dbReference type="Pfam" id="PF14003">
    <property type="entry name" value="YlbE"/>
    <property type="match status" value="1"/>
</dbReference>
<dbReference type="Proteomes" id="UP001164726">
    <property type="component" value="Chromosome"/>
</dbReference>
<reference evidence="1" key="1">
    <citation type="submission" date="2022-09" db="EMBL/GenBank/DDBJ databases">
        <title>Complete Genomes of Fervidibacillus albus and Fervidibacillus halotolerans isolated from tidal flat sediments.</title>
        <authorList>
            <person name="Kwon K.K."/>
            <person name="Yang S.-H."/>
            <person name="Park M.J."/>
            <person name="Oh H.-M."/>
        </authorList>
    </citation>
    <scope>NUCLEOTIDE SEQUENCE</scope>
    <source>
        <strain evidence="1">MEBiC13594</strain>
    </source>
</reference>
<proteinExistence type="predicted"/>
<protein>
    <submittedName>
        <fullName evidence="1">YlbE-like family protein</fullName>
    </submittedName>
</protein>
<dbReference type="RefSeq" id="WP_275421901.1">
    <property type="nucleotide sequence ID" value="NZ_CP106877.1"/>
</dbReference>
<accession>A0A9E8RYD8</accession>
<dbReference type="EMBL" id="CP106877">
    <property type="protein sequence ID" value="WAA13710.1"/>
    <property type="molecule type" value="Genomic_DNA"/>
</dbReference>
<name>A0A9E8RYD8_9BACI</name>
<gene>
    <name evidence="1" type="ORF">OE105_06305</name>
</gene>
<sequence>MRKDILALIQSNRDLHRFIREQPQWYRTLSRDPQSITQFQKAARQYYKKTFANRVQKITEGAQMASFMLNMLQAVEKGDE</sequence>
<evidence type="ECO:0000313" key="2">
    <source>
        <dbReference type="Proteomes" id="UP001164726"/>
    </source>
</evidence>
<organism evidence="1 2">
    <name type="scientific">Fervidibacillus halotolerans</name>
    <dbReference type="NCBI Taxonomy" id="2980027"/>
    <lineage>
        <taxon>Bacteria</taxon>
        <taxon>Bacillati</taxon>
        <taxon>Bacillota</taxon>
        <taxon>Bacilli</taxon>
        <taxon>Bacillales</taxon>
        <taxon>Bacillaceae</taxon>
        <taxon>Fervidibacillus</taxon>
    </lineage>
</organism>